<reference evidence="4 5" key="1">
    <citation type="submission" date="2021-02" db="EMBL/GenBank/DDBJ databases">
        <authorList>
            <person name="Lee D.-H."/>
        </authorList>
    </citation>
    <scope>NUCLEOTIDE SEQUENCE [LARGE SCALE GENOMIC DNA]</scope>
    <source>
        <strain evidence="4 5">MMS20-R2-29</strain>
    </source>
</reference>
<dbReference type="SMART" id="SM00740">
    <property type="entry name" value="PASTA"/>
    <property type="match status" value="2"/>
</dbReference>
<dbReference type="RefSeq" id="WP_204958413.1">
    <property type="nucleotide sequence ID" value="NZ_JAFEUO010000003.1"/>
</dbReference>
<evidence type="ECO:0000256" key="2">
    <source>
        <dbReference type="SAM" id="Phobius"/>
    </source>
</evidence>
<name>A0ABS2J9I1_9ACTN</name>
<sequence>MDDDYTEQDSVRRDRPGRARLLLGGTLATVLLATVGGTVGWALAEPDAQETGTPGAADAGGPSTPVDEPTTARPTAARTGAPPPPAATGGGLTVPRLVGLDFEKARDTLHDRKLGWRLVFGTGSGRTVTRTVPAQDTSVKAGTTVRVEVSGPAPEVEVPDLIGEDCDDAADELGEVGLFPRYPTGNRGEVTAQLPAADATAHWNDQVAISCGDRQTPTPTLGATPTL</sequence>
<feature type="domain" description="PASTA" evidence="3">
    <location>
        <begin position="88"/>
        <end position="151"/>
    </location>
</feature>
<dbReference type="Gene3D" id="3.30.10.20">
    <property type="match status" value="1"/>
</dbReference>
<dbReference type="SUPFAM" id="SSF54184">
    <property type="entry name" value="Penicillin-binding protein 2x (pbp-2x), c-terminal domain"/>
    <property type="match status" value="2"/>
</dbReference>
<dbReference type="Pfam" id="PF03793">
    <property type="entry name" value="PASTA"/>
    <property type="match status" value="2"/>
</dbReference>
<protein>
    <submittedName>
        <fullName evidence="4">PASTA domain-containing protein</fullName>
    </submittedName>
</protein>
<keyword evidence="5" id="KW-1185">Reference proteome</keyword>
<dbReference type="Proteomes" id="UP000809587">
    <property type="component" value="Unassembled WGS sequence"/>
</dbReference>
<organism evidence="4 5">
    <name type="scientific">Micromonospora humidisoli</name>
    <dbReference type="NCBI Taxonomy" id="2807622"/>
    <lineage>
        <taxon>Bacteria</taxon>
        <taxon>Bacillati</taxon>
        <taxon>Actinomycetota</taxon>
        <taxon>Actinomycetes</taxon>
        <taxon>Micromonosporales</taxon>
        <taxon>Micromonosporaceae</taxon>
        <taxon>Micromonospora</taxon>
    </lineage>
</organism>
<keyword evidence="2" id="KW-0472">Membrane</keyword>
<gene>
    <name evidence="4" type="ORF">JQN84_11775</name>
</gene>
<keyword evidence="2" id="KW-1133">Transmembrane helix</keyword>
<evidence type="ECO:0000256" key="1">
    <source>
        <dbReference type="SAM" id="MobiDB-lite"/>
    </source>
</evidence>
<evidence type="ECO:0000259" key="3">
    <source>
        <dbReference type="PROSITE" id="PS51178"/>
    </source>
</evidence>
<dbReference type="CDD" id="cd06577">
    <property type="entry name" value="PASTA_pknB"/>
    <property type="match status" value="1"/>
</dbReference>
<feature type="domain" description="PASTA" evidence="3">
    <location>
        <begin position="153"/>
        <end position="213"/>
    </location>
</feature>
<dbReference type="PROSITE" id="PS51178">
    <property type="entry name" value="PASTA"/>
    <property type="match status" value="2"/>
</dbReference>
<evidence type="ECO:0000313" key="4">
    <source>
        <dbReference type="EMBL" id="MBM7083198.1"/>
    </source>
</evidence>
<evidence type="ECO:0000313" key="5">
    <source>
        <dbReference type="Proteomes" id="UP000809587"/>
    </source>
</evidence>
<comment type="caution">
    <text evidence="4">The sequence shown here is derived from an EMBL/GenBank/DDBJ whole genome shotgun (WGS) entry which is preliminary data.</text>
</comment>
<accession>A0ABS2J9I1</accession>
<feature type="compositionally biased region" description="Low complexity" evidence="1">
    <location>
        <begin position="51"/>
        <end position="80"/>
    </location>
</feature>
<feature type="transmembrane region" description="Helical" evidence="2">
    <location>
        <begin position="21"/>
        <end position="44"/>
    </location>
</feature>
<keyword evidence="2" id="KW-0812">Transmembrane</keyword>
<proteinExistence type="predicted"/>
<dbReference type="EMBL" id="JAFEUO010000003">
    <property type="protein sequence ID" value="MBM7083198.1"/>
    <property type="molecule type" value="Genomic_DNA"/>
</dbReference>
<dbReference type="InterPro" id="IPR005543">
    <property type="entry name" value="PASTA_dom"/>
</dbReference>
<feature type="region of interest" description="Disordered" evidence="1">
    <location>
        <begin position="48"/>
        <end position="93"/>
    </location>
</feature>